<keyword evidence="3" id="KW-1185">Reference proteome</keyword>
<dbReference type="Proteomes" id="UP000191040">
    <property type="component" value="Chromosome I"/>
</dbReference>
<organism evidence="2 3">
    <name type="scientific">Aeromicrobium choanae</name>
    <dbReference type="NCBI Taxonomy" id="1736691"/>
    <lineage>
        <taxon>Bacteria</taxon>
        <taxon>Bacillati</taxon>
        <taxon>Actinomycetota</taxon>
        <taxon>Actinomycetes</taxon>
        <taxon>Propionibacteriales</taxon>
        <taxon>Nocardioidaceae</taxon>
        <taxon>Aeromicrobium</taxon>
    </lineage>
</organism>
<dbReference type="InterPro" id="IPR016181">
    <property type="entry name" value="Acyl_CoA_acyltransferase"/>
</dbReference>
<protein>
    <submittedName>
        <fullName evidence="2">Protein N-acetyltransferase, RimJ/RimL family</fullName>
    </submittedName>
</protein>
<evidence type="ECO:0000313" key="3">
    <source>
        <dbReference type="Proteomes" id="UP000191040"/>
    </source>
</evidence>
<feature type="domain" description="N-acetyltransferase" evidence="1">
    <location>
        <begin position="16"/>
        <end position="174"/>
    </location>
</feature>
<evidence type="ECO:0000313" key="2">
    <source>
        <dbReference type="EMBL" id="SKB08062.1"/>
    </source>
</evidence>
<keyword evidence="2" id="KW-0808">Transferase</keyword>
<dbReference type="Gene3D" id="3.40.630.30">
    <property type="match status" value="1"/>
</dbReference>
<dbReference type="AlphaFoldDB" id="A0A1T4Z1Z8"/>
<dbReference type="PANTHER" id="PTHR43610">
    <property type="entry name" value="BLL6696 PROTEIN"/>
    <property type="match status" value="1"/>
</dbReference>
<proteinExistence type="predicted"/>
<dbReference type="STRING" id="1736691.SAMN06295964_1966"/>
<sequence length="195" mass="21906">MSDPWTTPATLSGTLVRLEALRPDHAASLAAAGDDPVVFEHLRGWDVMTPEVAAARIERTLANPALVPWAQVDLRTGEVAGMTCFYDVDAELRTVAIGHTWIGRRFWRNGLNTEAKLLLLTRAFDELGCVRVVWHTDIRNERSQAAIARLGAQREGVLRKHKPRDDGSWRDTVTFSMLDDEWPQARDRLAAALRR</sequence>
<evidence type="ECO:0000259" key="1">
    <source>
        <dbReference type="PROSITE" id="PS51186"/>
    </source>
</evidence>
<name>A0A1T4Z1Z8_9ACTN</name>
<gene>
    <name evidence="2" type="ORF">SAMN06295964_1966</name>
</gene>
<dbReference type="Pfam" id="PF13302">
    <property type="entry name" value="Acetyltransf_3"/>
    <property type="match status" value="1"/>
</dbReference>
<dbReference type="EMBL" id="LT796768">
    <property type="protein sequence ID" value="SKB08062.1"/>
    <property type="molecule type" value="Genomic_DNA"/>
</dbReference>
<accession>A0A1T4Z1Z8</accession>
<dbReference type="PROSITE" id="PS51186">
    <property type="entry name" value="GNAT"/>
    <property type="match status" value="1"/>
</dbReference>
<dbReference type="OrthoDB" id="9795199at2"/>
<dbReference type="GO" id="GO:0016747">
    <property type="term" value="F:acyltransferase activity, transferring groups other than amino-acyl groups"/>
    <property type="evidence" value="ECO:0007669"/>
    <property type="project" value="InterPro"/>
</dbReference>
<dbReference type="SUPFAM" id="SSF55729">
    <property type="entry name" value="Acyl-CoA N-acyltransferases (Nat)"/>
    <property type="match status" value="1"/>
</dbReference>
<reference evidence="3" key="1">
    <citation type="submission" date="2017-02" db="EMBL/GenBank/DDBJ databases">
        <authorList>
            <person name="Varghese N."/>
            <person name="Submissions S."/>
        </authorList>
    </citation>
    <scope>NUCLEOTIDE SEQUENCE [LARGE SCALE GENOMIC DNA]</scope>
    <source>
        <strain evidence="3">9H-4</strain>
    </source>
</reference>
<dbReference type="RefSeq" id="WP_078699987.1">
    <property type="nucleotide sequence ID" value="NZ_LT796768.1"/>
</dbReference>
<dbReference type="PANTHER" id="PTHR43610:SF1">
    <property type="entry name" value="N-ACETYLTRANSFERASE DOMAIN-CONTAINING PROTEIN"/>
    <property type="match status" value="1"/>
</dbReference>
<dbReference type="InterPro" id="IPR000182">
    <property type="entry name" value="GNAT_dom"/>
</dbReference>